<organism evidence="2 3">
    <name type="scientific">Gimesia aquarii</name>
    <dbReference type="NCBI Taxonomy" id="2527964"/>
    <lineage>
        <taxon>Bacteria</taxon>
        <taxon>Pseudomonadati</taxon>
        <taxon>Planctomycetota</taxon>
        <taxon>Planctomycetia</taxon>
        <taxon>Planctomycetales</taxon>
        <taxon>Planctomycetaceae</taxon>
        <taxon>Gimesia</taxon>
    </lineage>
</organism>
<evidence type="ECO:0000256" key="1">
    <source>
        <dbReference type="SAM" id="Phobius"/>
    </source>
</evidence>
<keyword evidence="1" id="KW-0472">Membrane</keyword>
<gene>
    <name evidence="2" type="ORF">V202x_32160</name>
</gene>
<keyword evidence="1" id="KW-0812">Transmembrane</keyword>
<evidence type="ECO:0000313" key="2">
    <source>
        <dbReference type="EMBL" id="QDU09819.1"/>
    </source>
</evidence>
<protein>
    <submittedName>
        <fullName evidence="2">Uncharacterized protein</fullName>
    </submittedName>
</protein>
<dbReference type="EMBL" id="CP037422">
    <property type="protein sequence ID" value="QDU09819.1"/>
    <property type="molecule type" value="Genomic_DNA"/>
</dbReference>
<keyword evidence="1" id="KW-1133">Transmembrane helix</keyword>
<accession>A0A517WX60</accession>
<dbReference type="Pfam" id="PF07332">
    <property type="entry name" value="Phage_holin_3_6"/>
    <property type="match status" value="1"/>
</dbReference>
<proteinExistence type="predicted"/>
<dbReference type="Proteomes" id="UP000318384">
    <property type="component" value="Chromosome"/>
</dbReference>
<keyword evidence="3" id="KW-1185">Reference proteome</keyword>
<dbReference type="AlphaFoldDB" id="A0A517WX60"/>
<reference evidence="2 3" key="1">
    <citation type="submission" date="2019-03" db="EMBL/GenBank/DDBJ databases">
        <title>Deep-cultivation of Planctomycetes and their phenomic and genomic characterization uncovers novel biology.</title>
        <authorList>
            <person name="Wiegand S."/>
            <person name="Jogler M."/>
            <person name="Boedeker C."/>
            <person name="Pinto D."/>
            <person name="Vollmers J."/>
            <person name="Rivas-Marin E."/>
            <person name="Kohn T."/>
            <person name="Peeters S.H."/>
            <person name="Heuer A."/>
            <person name="Rast P."/>
            <person name="Oberbeckmann S."/>
            <person name="Bunk B."/>
            <person name="Jeske O."/>
            <person name="Meyerdierks A."/>
            <person name="Storesund J.E."/>
            <person name="Kallscheuer N."/>
            <person name="Luecker S."/>
            <person name="Lage O.M."/>
            <person name="Pohl T."/>
            <person name="Merkel B.J."/>
            <person name="Hornburger P."/>
            <person name="Mueller R.-W."/>
            <person name="Bruemmer F."/>
            <person name="Labrenz M."/>
            <person name="Spormann A.M."/>
            <person name="Op den Camp H."/>
            <person name="Overmann J."/>
            <person name="Amann R."/>
            <person name="Jetten M.S.M."/>
            <person name="Mascher T."/>
            <person name="Medema M.H."/>
            <person name="Devos D.P."/>
            <person name="Kaster A.-K."/>
            <person name="Ovreas L."/>
            <person name="Rohde M."/>
            <person name="Galperin M.Y."/>
            <person name="Jogler C."/>
        </authorList>
    </citation>
    <scope>NUCLEOTIDE SEQUENCE [LARGE SCALE GENOMIC DNA]</scope>
    <source>
        <strain evidence="2 3">V202</strain>
    </source>
</reference>
<sequence>MNERNGQPKMEQASNMKSHLGDLGADLITLSELQLELIAVDTRDATREATYPAILACLALGVALGVCPVALLGLSWWLSDFTELSQAASSLIAASIGMLIAASLFFFAWKGFKQSFTLLKRSRTELQSNIQWIKKILSEKHRYHQEMV</sequence>
<dbReference type="RefSeq" id="WP_197992899.1">
    <property type="nucleotide sequence ID" value="NZ_CP037422.1"/>
</dbReference>
<feature type="transmembrane region" description="Helical" evidence="1">
    <location>
        <begin position="53"/>
        <end position="78"/>
    </location>
</feature>
<feature type="transmembrane region" description="Helical" evidence="1">
    <location>
        <begin position="90"/>
        <end position="112"/>
    </location>
</feature>
<dbReference type="InterPro" id="IPR009937">
    <property type="entry name" value="Phage_holin_3_6"/>
</dbReference>
<evidence type="ECO:0000313" key="3">
    <source>
        <dbReference type="Proteomes" id="UP000318384"/>
    </source>
</evidence>
<name>A0A517WX60_9PLAN</name>